<organism evidence="2 3">
    <name type="scientific">Esox lucius</name>
    <name type="common">Northern pike</name>
    <dbReference type="NCBI Taxonomy" id="8010"/>
    <lineage>
        <taxon>Eukaryota</taxon>
        <taxon>Metazoa</taxon>
        <taxon>Chordata</taxon>
        <taxon>Craniata</taxon>
        <taxon>Vertebrata</taxon>
        <taxon>Euteleostomi</taxon>
        <taxon>Actinopterygii</taxon>
        <taxon>Neopterygii</taxon>
        <taxon>Teleostei</taxon>
        <taxon>Protacanthopterygii</taxon>
        <taxon>Esociformes</taxon>
        <taxon>Esocidae</taxon>
        <taxon>Esox</taxon>
    </lineage>
</organism>
<dbReference type="GO" id="GO:0005634">
    <property type="term" value="C:nucleus"/>
    <property type="evidence" value="ECO:0007669"/>
    <property type="project" value="TreeGrafter"/>
</dbReference>
<feature type="compositionally biased region" description="Basic and acidic residues" evidence="1">
    <location>
        <begin position="295"/>
        <end position="304"/>
    </location>
</feature>
<dbReference type="GeneTree" id="ENSGT00510000048522"/>
<sequence length="402" mass="42789">MSTKRKAEGHSRTMGKLQTMKSGSSRTDSERDSGFSDASNIDSDGLSRSASKRGAQRPGSVSGSQPPQLAVVGGSYSNMSPMIIMNNVLLKQPGDIPPSQKPWEFSPAVEVVQQPQVVFVQPVVSQCTNSKEASTKRRRPKKYIPILRSYPKIAPHPGDTSGCSGRGTSCSSSSSSGSERGSGLASSHRERHHIHRGKQQRHQSGSSGSSGSSTPGLAPHSSSLSPSPQLRLSLTPSLSLTDSSACSSPARPSPAVSRSEFTPAPSPALTLTPSQSLTSEPTKKPQALPQPTATDDDKSRDDGNRGGGGGGVGDDVKRKRFCNTYNILSKSGLLDITLRTKDLLRQNRRTQGELDRLKEQTSLFLQALKTGDTSVWSKLQASLQEEKEKGGGWQNSLTPDAD</sequence>
<dbReference type="AlphaFoldDB" id="A0AAY5KMT3"/>
<feature type="region of interest" description="Disordered" evidence="1">
    <location>
        <begin position="383"/>
        <end position="402"/>
    </location>
</feature>
<keyword evidence="3" id="KW-1185">Reference proteome</keyword>
<reference evidence="2" key="3">
    <citation type="submission" date="2025-09" db="UniProtKB">
        <authorList>
            <consortium name="Ensembl"/>
        </authorList>
    </citation>
    <scope>IDENTIFICATION</scope>
</reference>
<evidence type="ECO:0000313" key="3">
    <source>
        <dbReference type="Proteomes" id="UP000265140"/>
    </source>
</evidence>
<dbReference type="Ensembl" id="ENSELUT00000095230.1">
    <property type="protein sequence ID" value="ENSELUP00000090036.1"/>
    <property type="gene ID" value="ENSELUG00000042779.1"/>
</dbReference>
<reference evidence="2 3" key="1">
    <citation type="submission" date="2020-02" db="EMBL/GenBank/DDBJ databases">
        <title>Esox lucius (northern pike) genome, fEsoLuc1, primary haplotype.</title>
        <authorList>
            <person name="Myers G."/>
            <person name="Karagic N."/>
            <person name="Meyer A."/>
            <person name="Pippel M."/>
            <person name="Reichard M."/>
            <person name="Winkler S."/>
            <person name="Tracey A."/>
            <person name="Sims Y."/>
            <person name="Howe K."/>
            <person name="Rhie A."/>
            <person name="Formenti G."/>
            <person name="Durbin R."/>
            <person name="Fedrigo O."/>
            <person name="Jarvis E.D."/>
        </authorList>
    </citation>
    <scope>NUCLEOTIDE SEQUENCE [LARGE SCALE GENOMIC DNA]</scope>
</reference>
<feature type="region of interest" description="Disordered" evidence="1">
    <location>
        <begin position="126"/>
        <end position="317"/>
    </location>
</feature>
<dbReference type="Proteomes" id="UP000265140">
    <property type="component" value="Chromosome 18"/>
</dbReference>
<feature type="compositionally biased region" description="Polar residues" evidence="1">
    <location>
        <begin position="36"/>
        <end position="49"/>
    </location>
</feature>
<proteinExistence type="predicted"/>
<dbReference type="KEGG" id="els:105017539"/>
<dbReference type="GeneID" id="105017539"/>
<name>A0AAY5KMT3_ESOLU</name>
<dbReference type="CTD" id="101883257"/>
<feature type="compositionally biased region" description="Basic residues" evidence="1">
    <location>
        <begin position="189"/>
        <end position="201"/>
    </location>
</feature>
<evidence type="ECO:0008006" key="4">
    <source>
        <dbReference type="Google" id="ProtNLM"/>
    </source>
</evidence>
<feature type="region of interest" description="Disordered" evidence="1">
    <location>
        <begin position="1"/>
        <end position="75"/>
    </location>
</feature>
<dbReference type="Pfam" id="PF15800">
    <property type="entry name" value="CiPC"/>
    <property type="match status" value="1"/>
</dbReference>
<dbReference type="GO" id="GO:0042754">
    <property type="term" value="P:negative regulation of circadian rhythm"/>
    <property type="evidence" value="ECO:0007669"/>
    <property type="project" value="InterPro"/>
</dbReference>
<dbReference type="GO" id="GO:0045892">
    <property type="term" value="P:negative regulation of DNA-templated transcription"/>
    <property type="evidence" value="ECO:0007669"/>
    <property type="project" value="InterPro"/>
</dbReference>
<feature type="compositionally biased region" description="Low complexity" evidence="1">
    <location>
        <begin position="158"/>
        <end position="186"/>
    </location>
</feature>
<accession>A0AAY5KMT3</accession>
<dbReference type="PANTHER" id="PTHR34648">
    <property type="entry name" value="CLOCK-INTERACTING PACEMAKER"/>
    <property type="match status" value="1"/>
</dbReference>
<evidence type="ECO:0000256" key="1">
    <source>
        <dbReference type="SAM" id="MobiDB-lite"/>
    </source>
</evidence>
<feature type="compositionally biased region" description="Low complexity" evidence="1">
    <location>
        <begin position="204"/>
        <end position="274"/>
    </location>
</feature>
<feature type="compositionally biased region" description="Basic and acidic residues" evidence="1">
    <location>
        <begin position="1"/>
        <end position="11"/>
    </location>
</feature>
<reference evidence="2" key="2">
    <citation type="submission" date="2025-08" db="UniProtKB">
        <authorList>
            <consortium name="Ensembl"/>
        </authorList>
    </citation>
    <scope>IDENTIFICATION</scope>
</reference>
<protein>
    <recommendedName>
        <fullName evidence="4">CLOCK-interacting pacemaker b</fullName>
    </recommendedName>
</protein>
<evidence type="ECO:0000313" key="2">
    <source>
        <dbReference type="Ensembl" id="ENSELUP00000090036.1"/>
    </source>
</evidence>
<dbReference type="RefSeq" id="XP_010880529.1">
    <property type="nucleotide sequence ID" value="XM_010882227.5"/>
</dbReference>
<dbReference type="PANTHER" id="PTHR34648:SF6">
    <property type="entry name" value="CLOCK-INTERACTING PACEMAKER-RELATED"/>
    <property type="match status" value="1"/>
</dbReference>
<dbReference type="InterPro" id="IPR031602">
    <property type="entry name" value="CIPC"/>
</dbReference>